<dbReference type="RefSeq" id="WP_344870265.1">
    <property type="nucleotide sequence ID" value="NZ_BAABDV010000001.1"/>
</dbReference>
<reference evidence="1 2" key="1">
    <citation type="submission" date="2019-12" db="EMBL/GenBank/DDBJ databases">
        <title>Genomic-based taxomic classification of the family Erythrobacteraceae.</title>
        <authorList>
            <person name="Xu L."/>
        </authorList>
    </citation>
    <scope>NUCLEOTIDE SEQUENCE [LARGE SCALE GENOMIC DNA]</scope>
    <source>
        <strain evidence="1 2">JCM 17468</strain>
    </source>
</reference>
<organism evidence="1 2">
    <name type="scientific">Qipengyuania pelagi</name>
    <dbReference type="NCBI Taxonomy" id="994320"/>
    <lineage>
        <taxon>Bacteria</taxon>
        <taxon>Pseudomonadati</taxon>
        <taxon>Pseudomonadota</taxon>
        <taxon>Alphaproteobacteria</taxon>
        <taxon>Sphingomonadales</taxon>
        <taxon>Erythrobacteraceae</taxon>
        <taxon>Qipengyuania</taxon>
    </lineage>
</organism>
<sequence>MAILRRYWRSVDATAPPFSSEGSDMTPDRSLVVIIAACPQWVIHRVFLERHDPGCTQDCRQARASLLRFHVRELLEAGKDRGILAGLWSGLLTCKPAALIAFTRRKRVGFIGSTIPASFAPSPLSAALQPTKPE</sequence>
<evidence type="ECO:0000313" key="1">
    <source>
        <dbReference type="EMBL" id="MXO54307.1"/>
    </source>
</evidence>
<comment type="caution">
    <text evidence="1">The sequence shown here is derived from an EMBL/GenBank/DDBJ whole genome shotgun (WGS) entry which is preliminary data.</text>
</comment>
<proteinExistence type="predicted"/>
<dbReference type="AlphaFoldDB" id="A0A844YAA4"/>
<protein>
    <submittedName>
        <fullName evidence="1">Uncharacterized protein</fullName>
    </submittedName>
</protein>
<dbReference type="EMBL" id="WTYD01000001">
    <property type="protein sequence ID" value="MXO54307.1"/>
    <property type="molecule type" value="Genomic_DNA"/>
</dbReference>
<evidence type="ECO:0000313" key="2">
    <source>
        <dbReference type="Proteomes" id="UP000430272"/>
    </source>
</evidence>
<gene>
    <name evidence="1" type="ORF">GRI47_09865</name>
</gene>
<keyword evidence="2" id="KW-1185">Reference proteome</keyword>
<accession>A0A844YAA4</accession>
<dbReference type="Proteomes" id="UP000430272">
    <property type="component" value="Unassembled WGS sequence"/>
</dbReference>
<name>A0A844YAA4_9SPHN</name>